<dbReference type="Proteomes" id="UP000270296">
    <property type="component" value="Unassembled WGS sequence"/>
</dbReference>
<accession>A0A183IBX4</accession>
<proteinExistence type="predicted"/>
<feature type="disulfide bond" evidence="2">
    <location>
        <begin position="9"/>
        <end position="21"/>
    </location>
</feature>
<dbReference type="OrthoDB" id="2019384at2759"/>
<dbReference type="InterPro" id="IPR002172">
    <property type="entry name" value="LDrepeatLR_classA_rpt"/>
</dbReference>
<dbReference type="Pfam" id="PF00057">
    <property type="entry name" value="Ldl_recept_a"/>
    <property type="match status" value="1"/>
</dbReference>
<evidence type="ECO:0000313" key="4">
    <source>
        <dbReference type="EMBL" id="VDO93266.1"/>
    </source>
</evidence>
<keyword evidence="3" id="KW-1133">Transmembrane helix</keyword>
<evidence type="ECO:0000256" key="2">
    <source>
        <dbReference type="PROSITE-ProRule" id="PRU00124"/>
    </source>
</evidence>
<organism evidence="6">
    <name type="scientific">Soboliphyme baturini</name>
    <dbReference type="NCBI Taxonomy" id="241478"/>
    <lineage>
        <taxon>Eukaryota</taxon>
        <taxon>Metazoa</taxon>
        <taxon>Ecdysozoa</taxon>
        <taxon>Nematoda</taxon>
        <taxon>Enoplea</taxon>
        <taxon>Dorylaimia</taxon>
        <taxon>Dioctophymatida</taxon>
        <taxon>Dioctophymatoidea</taxon>
        <taxon>Soboliphymatidae</taxon>
        <taxon>Soboliphyme</taxon>
    </lineage>
</organism>
<comment type="caution">
    <text evidence="2">Lacks conserved residue(s) required for the propagation of feature annotation.</text>
</comment>
<reference evidence="6" key="1">
    <citation type="submission" date="2016-06" db="UniProtKB">
        <authorList>
            <consortium name="WormBaseParasite"/>
        </authorList>
    </citation>
    <scope>IDENTIFICATION</scope>
</reference>
<feature type="transmembrane region" description="Helical" evidence="3">
    <location>
        <begin position="63"/>
        <end position="86"/>
    </location>
</feature>
<feature type="disulfide bond" evidence="2">
    <location>
        <begin position="30"/>
        <end position="45"/>
    </location>
</feature>
<dbReference type="PROSITE" id="PS50068">
    <property type="entry name" value="LDLRA_2"/>
    <property type="match status" value="1"/>
</dbReference>
<keyword evidence="3" id="KW-0812">Transmembrane</keyword>
<dbReference type="EMBL" id="UZAM01006714">
    <property type="protein sequence ID" value="VDO93266.1"/>
    <property type="molecule type" value="Genomic_DNA"/>
</dbReference>
<evidence type="ECO:0000313" key="6">
    <source>
        <dbReference type="WBParaSite" id="SBAD_0000115501-mRNA-1"/>
    </source>
</evidence>
<dbReference type="SMART" id="SM00192">
    <property type="entry name" value="LDLa"/>
    <property type="match status" value="1"/>
</dbReference>
<dbReference type="Gene3D" id="4.10.400.10">
    <property type="entry name" value="Low-density Lipoprotein Receptor"/>
    <property type="match status" value="1"/>
</dbReference>
<evidence type="ECO:0000256" key="3">
    <source>
        <dbReference type="SAM" id="Phobius"/>
    </source>
</evidence>
<gene>
    <name evidence="4" type="ORF">SBAD_LOCUS1118</name>
</gene>
<evidence type="ECO:0000313" key="5">
    <source>
        <dbReference type="Proteomes" id="UP000270296"/>
    </source>
</evidence>
<keyword evidence="5" id="KW-1185">Reference proteome</keyword>
<evidence type="ECO:0000256" key="1">
    <source>
        <dbReference type="ARBA" id="ARBA00023157"/>
    </source>
</evidence>
<keyword evidence="3" id="KW-0472">Membrane</keyword>
<dbReference type="SUPFAM" id="SSF57424">
    <property type="entry name" value="LDL receptor-like module"/>
    <property type="match status" value="1"/>
</dbReference>
<sequence>MSLAPYADCPPNSFLCHTGECLPTLLVHPCDGIGQCPDGSDELDCLTSMSYGTEGYQPPNSNVAVTTVFPTIAACIVLVISMLVGIKKCRQWEMDRVVEMRNLFLIRIASVLTF</sequence>
<name>A0A183IBX4_9BILA</name>
<protein>
    <submittedName>
        <fullName evidence="6">LNR domain-containing protein</fullName>
    </submittedName>
</protein>
<keyword evidence="1 2" id="KW-1015">Disulfide bond</keyword>
<dbReference type="InterPro" id="IPR036055">
    <property type="entry name" value="LDL_receptor-like_sf"/>
</dbReference>
<dbReference type="AlphaFoldDB" id="A0A183IBX4"/>
<dbReference type="WBParaSite" id="SBAD_0000115501-mRNA-1">
    <property type="protein sequence ID" value="SBAD_0000115501-mRNA-1"/>
    <property type="gene ID" value="SBAD_0000115501"/>
</dbReference>
<reference evidence="4 5" key="2">
    <citation type="submission" date="2018-11" db="EMBL/GenBank/DDBJ databases">
        <authorList>
            <consortium name="Pathogen Informatics"/>
        </authorList>
    </citation>
    <scope>NUCLEOTIDE SEQUENCE [LARGE SCALE GENOMIC DNA]</scope>
</reference>
<dbReference type="CDD" id="cd00112">
    <property type="entry name" value="LDLa"/>
    <property type="match status" value="1"/>
</dbReference>